<dbReference type="AlphaFoldDB" id="A0A9P6USM0"/>
<dbReference type="Proteomes" id="UP000823405">
    <property type="component" value="Unassembled WGS sequence"/>
</dbReference>
<evidence type="ECO:0000313" key="3">
    <source>
        <dbReference type="Proteomes" id="UP000823405"/>
    </source>
</evidence>
<dbReference type="PANTHER" id="PTHR11102">
    <property type="entry name" value="SEL-1-LIKE PROTEIN"/>
    <property type="match status" value="1"/>
</dbReference>
<dbReference type="Gene3D" id="1.25.40.10">
    <property type="entry name" value="Tetratricopeptide repeat domain"/>
    <property type="match status" value="1"/>
</dbReference>
<dbReference type="SUPFAM" id="SSF81901">
    <property type="entry name" value="HCP-like"/>
    <property type="match status" value="1"/>
</dbReference>
<organism evidence="2 3">
    <name type="scientific">Linnemannia gamsii</name>
    <dbReference type="NCBI Taxonomy" id="64522"/>
    <lineage>
        <taxon>Eukaryota</taxon>
        <taxon>Fungi</taxon>
        <taxon>Fungi incertae sedis</taxon>
        <taxon>Mucoromycota</taxon>
        <taxon>Mortierellomycotina</taxon>
        <taxon>Mortierellomycetes</taxon>
        <taxon>Mortierellales</taxon>
        <taxon>Mortierellaceae</taxon>
        <taxon>Linnemannia</taxon>
    </lineage>
</organism>
<dbReference type="SMART" id="SM00671">
    <property type="entry name" value="SEL1"/>
    <property type="match status" value="4"/>
</dbReference>
<dbReference type="PANTHER" id="PTHR11102:SF160">
    <property type="entry name" value="ERAD-ASSOCIATED E3 UBIQUITIN-PROTEIN LIGASE COMPONENT HRD3"/>
    <property type="match status" value="1"/>
</dbReference>
<gene>
    <name evidence="2" type="ORF">BGZ97_005437</name>
</gene>
<proteinExistence type="inferred from homology"/>
<dbReference type="InterPro" id="IPR050767">
    <property type="entry name" value="Sel1_AlgK"/>
</dbReference>
<dbReference type="EMBL" id="JAAAIN010000245">
    <property type="protein sequence ID" value="KAG0317428.1"/>
    <property type="molecule type" value="Genomic_DNA"/>
</dbReference>
<dbReference type="Pfam" id="PF08238">
    <property type="entry name" value="Sel1"/>
    <property type="match status" value="4"/>
</dbReference>
<dbReference type="InterPro" id="IPR011990">
    <property type="entry name" value="TPR-like_helical_dom_sf"/>
</dbReference>
<comment type="caution">
    <text evidence="2">The sequence shown here is derived from an EMBL/GenBank/DDBJ whole genome shotgun (WGS) entry which is preliminary data.</text>
</comment>
<keyword evidence="3" id="KW-1185">Reference proteome</keyword>
<name>A0A9P6USM0_9FUNG</name>
<dbReference type="InterPro" id="IPR006597">
    <property type="entry name" value="Sel1-like"/>
</dbReference>
<sequence length="262" mass="29254">MSQSQILQRFRATGKTEVVKIPSARDENGKQVIFLSDIEAQFRGALSIRQEGTAVPFLKNAANVMYVVNTLDESLSSVERAFTCDAATFYNLGMDYDKNGVGLNNSTLALQNYVKAAELGHAEARTKVGIMYRDGHGVQQDYSKAYEWFFKNANEGVPGSQTALGDMFCNGQGVAEDYTKAREWYQKAAEQGHDRGQYMFGRFYYYGHGGEKSLALAREWVGKSKEQGYAPAKEFEPTLYPAPSRSTAYEKDYSFDACCIIL</sequence>
<protein>
    <recommendedName>
        <fullName evidence="4">HCP-like protein</fullName>
    </recommendedName>
</protein>
<evidence type="ECO:0008006" key="4">
    <source>
        <dbReference type="Google" id="ProtNLM"/>
    </source>
</evidence>
<evidence type="ECO:0000313" key="2">
    <source>
        <dbReference type="EMBL" id="KAG0317428.1"/>
    </source>
</evidence>
<evidence type="ECO:0000256" key="1">
    <source>
        <dbReference type="ARBA" id="ARBA00038101"/>
    </source>
</evidence>
<accession>A0A9P6USM0</accession>
<comment type="similarity">
    <text evidence="1">Belongs to the sel-1 family.</text>
</comment>
<dbReference type="OrthoDB" id="2384430at2759"/>
<reference evidence="2" key="1">
    <citation type="journal article" date="2020" name="Fungal Divers.">
        <title>Resolving the Mortierellaceae phylogeny through synthesis of multi-gene phylogenetics and phylogenomics.</title>
        <authorList>
            <person name="Vandepol N."/>
            <person name="Liber J."/>
            <person name="Desiro A."/>
            <person name="Na H."/>
            <person name="Kennedy M."/>
            <person name="Barry K."/>
            <person name="Grigoriev I.V."/>
            <person name="Miller A.N."/>
            <person name="O'Donnell K."/>
            <person name="Stajich J.E."/>
            <person name="Bonito G."/>
        </authorList>
    </citation>
    <scope>NUCLEOTIDE SEQUENCE</scope>
    <source>
        <strain evidence="2">NVP60</strain>
    </source>
</reference>